<comment type="subcellular location">
    <subcellularLocation>
        <location evidence="1">Nucleus</location>
    </subcellularLocation>
</comment>
<dbReference type="VEuPathDB" id="ToxoDB:TGVAND_291010"/>
<dbReference type="InterPro" id="IPR001232">
    <property type="entry name" value="SKP1-like"/>
</dbReference>
<feature type="region of interest" description="Disordered" evidence="5">
    <location>
        <begin position="1"/>
        <end position="87"/>
    </location>
</feature>
<evidence type="ECO:0000256" key="2">
    <source>
        <dbReference type="ARBA" id="ARBA00009993"/>
    </source>
</evidence>
<dbReference type="FunFam" id="3.30.710.10:FF:000035">
    <property type="entry name" value="Elongin C transcription elongation factor"/>
    <property type="match status" value="1"/>
</dbReference>
<accession>A0A086PI17</accession>
<feature type="compositionally biased region" description="Low complexity" evidence="5">
    <location>
        <begin position="54"/>
        <end position="87"/>
    </location>
</feature>
<comment type="caution">
    <text evidence="6">The sequence shown here is derived from an EMBL/GenBank/DDBJ whole genome shotgun (WGS) entry which is preliminary data.</text>
</comment>
<dbReference type="PANTHER" id="PTHR20648">
    <property type="entry name" value="ELONGIN-C"/>
    <property type="match status" value="1"/>
</dbReference>
<dbReference type="InterPro" id="IPR011333">
    <property type="entry name" value="SKP1/BTB/POZ_sf"/>
</dbReference>
<evidence type="ECO:0000313" key="7">
    <source>
        <dbReference type="Proteomes" id="UP000028840"/>
    </source>
</evidence>
<dbReference type="Gene3D" id="3.30.710.10">
    <property type="entry name" value="Potassium Channel Kv1.1, Chain A"/>
    <property type="match status" value="1"/>
</dbReference>
<dbReference type="SUPFAM" id="SSF54695">
    <property type="entry name" value="POZ domain"/>
    <property type="match status" value="1"/>
</dbReference>
<gene>
    <name evidence="6" type="ORF">TGVAND_291010</name>
</gene>
<keyword evidence="4" id="KW-0539">Nucleus</keyword>
<dbReference type="InterPro" id="IPR039948">
    <property type="entry name" value="ELC1"/>
</dbReference>
<dbReference type="GO" id="GO:0006511">
    <property type="term" value="P:ubiquitin-dependent protein catabolic process"/>
    <property type="evidence" value="ECO:0007669"/>
    <property type="project" value="InterPro"/>
</dbReference>
<comment type="similarity">
    <text evidence="2">Belongs to the SKP1 family.</text>
</comment>
<dbReference type="AlphaFoldDB" id="A0A086PI17"/>
<evidence type="ECO:0000256" key="5">
    <source>
        <dbReference type="SAM" id="MobiDB-lite"/>
    </source>
</evidence>
<protein>
    <recommendedName>
        <fullName evidence="3">Elongin-C</fullName>
    </recommendedName>
</protein>
<dbReference type="Proteomes" id="UP000028840">
    <property type="component" value="Unassembled WGS sequence"/>
</dbReference>
<evidence type="ECO:0000256" key="3">
    <source>
        <dbReference type="ARBA" id="ARBA00021347"/>
    </source>
</evidence>
<reference evidence="6 7" key="2">
    <citation type="journal article" date="2015" name="Eukaryot. Cell">
        <title>Genetic mapping reveals that sinefungin resistance in Toxoplasma gondii is controlled by a putative amino acid transporter locus that can be used as a negative selectable marker.</title>
        <authorList>
            <person name="Behnke M.S."/>
            <person name="Khan A."/>
            <person name="Sibley L.D."/>
        </authorList>
    </citation>
    <scope>NUCLEOTIDE SEQUENCE [LARGE SCALE GENOMIC DNA]</scope>
    <source>
        <strain evidence="6 7">VAND</strain>
    </source>
</reference>
<dbReference type="GO" id="GO:0005634">
    <property type="term" value="C:nucleus"/>
    <property type="evidence" value="ECO:0007669"/>
    <property type="project" value="UniProtKB-SubCell"/>
</dbReference>
<reference evidence="6 7" key="1">
    <citation type="submission" date="2014-08" db="EMBL/GenBank/DDBJ databases">
        <authorList>
            <person name="Sibley D."/>
            <person name="Venepally P."/>
            <person name="Karamycheva S."/>
            <person name="Hadjithomas M."/>
            <person name="Khan A."/>
            <person name="Brunk B."/>
            <person name="Roos D."/>
            <person name="Caler E."/>
            <person name="Lorenzi H."/>
        </authorList>
    </citation>
    <scope>NUCLEOTIDE SEQUENCE [LARGE SCALE GENOMIC DNA]</scope>
    <source>
        <strain evidence="6 7">VAND</strain>
    </source>
</reference>
<dbReference type="EMBL" id="AEYJ02001740">
    <property type="protein sequence ID" value="KFG99998.1"/>
    <property type="molecule type" value="Genomic_DNA"/>
</dbReference>
<evidence type="ECO:0000313" key="6">
    <source>
        <dbReference type="EMBL" id="KFG99998.1"/>
    </source>
</evidence>
<name>A0A086PI17_TOXGO</name>
<evidence type="ECO:0000256" key="1">
    <source>
        <dbReference type="ARBA" id="ARBA00004123"/>
    </source>
</evidence>
<sequence length="216" mass="23316">MTHADVSACPARSEENGQQAPSVDPPEHSDAVRETGGSDTHQTSHGHWKRDSSAENLSSISSSSSSLSYTASSSASSSTPSYSSSWSSTETVARSASGSHCGGEKMPACTLKLIGSEDTAIVVELEVAEECPMFRRMLASAEDGAALYREGKTRELRFPSIRHRVLQKIVDYLRFRRQWNLEGGHNGAFQVESDIALELMLAANFLGLTDEEEAST</sequence>
<evidence type="ECO:0000256" key="4">
    <source>
        <dbReference type="ARBA" id="ARBA00023242"/>
    </source>
</evidence>
<organism evidence="6 7">
    <name type="scientific">Toxoplasma gondii VAND</name>
    <dbReference type="NCBI Taxonomy" id="933077"/>
    <lineage>
        <taxon>Eukaryota</taxon>
        <taxon>Sar</taxon>
        <taxon>Alveolata</taxon>
        <taxon>Apicomplexa</taxon>
        <taxon>Conoidasida</taxon>
        <taxon>Coccidia</taxon>
        <taxon>Eucoccidiorida</taxon>
        <taxon>Eimeriorina</taxon>
        <taxon>Sarcocystidae</taxon>
        <taxon>Toxoplasma</taxon>
    </lineage>
</organism>
<dbReference type="SMART" id="SM00512">
    <property type="entry name" value="Skp1"/>
    <property type="match status" value="1"/>
</dbReference>
<dbReference type="OrthoDB" id="331081at2759"/>
<proteinExistence type="inferred from homology"/>